<accession>A0A0F7TTK6</accession>
<dbReference type="NCBIfam" id="TIGR01571">
    <property type="entry name" value="A_thal_Cys_rich"/>
    <property type="match status" value="1"/>
</dbReference>
<protein>
    <recommendedName>
        <fullName evidence="4">DUF614 domain protein</fullName>
    </recommendedName>
</protein>
<gene>
    <name evidence="2" type="ORF">PMG11_07396</name>
</gene>
<evidence type="ECO:0000256" key="1">
    <source>
        <dbReference type="SAM" id="MobiDB-lite"/>
    </source>
</evidence>
<dbReference type="STRING" id="104259.A0A0F7TTK6"/>
<dbReference type="Pfam" id="PF04749">
    <property type="entry name" value="PLAC8"/>
    <property type="match status" value="1"/>
</dbReference>
<evidence type="ECO:0000313" key="2">
    <source>
        <dbReference type="EMBL" id="CEJ58750.1"/>
    </source>
</evidence>
<organism evidence="2 3">
    <name type="scientific">Penicillium brasilianum</name>
    <dbReference type="NCBI Taxonomy" id="104259"/>
    <lineage>
        <taxon>Eukaryota</taxon>
        <taxon>Fungi</taxon>
        <taxon>Dikarya</taxon>
        <taxon>Ascomycota</taxon>
        <taxon>Pezizomycotina</taxon>
        <taxon>Eurotiomycetes</taxon>
        <taxon>Eurotiomycetidae</taxon>
        <taxon>Eurotiales</taxon>
        <taxon>Aspergillaceae</taxon>
        <taxon>Penicillium</taxon>
    </lineage>
</organism>
<dbReference type="InterPro" id="IPR006461">
    <property type="entry name" value="PLAC_motif_containing"/>
</dbReference>
<dbReference type="EMBL" id="CDHK01000006">
    <property type="protein sequence ID" value="CEJ58750.1"/>
    <property type="molecule type" value="Genomic_DNA"/>
</dbReference>
<evidence type="ECO:0000313" key="3">
    <source>
        <dbReference type="Proteomes" id="UP000042958"/>
    </source>
</evidence>
<feature type="region of interest" description="Disordered" evidence="1">
    <location>
        <begin position="104"/>
        <end position="175"/>
    </location>
</feature>
<reference evidence="3" key="1">
    <citation type="journal article" date="2015" name="Genome Announc.">
        <title>Draft genome sequence of the fungus Penicillium brasilianum MG11.</title>
        <authorList>
            <person name="Horn F."/>
            <person name="Linde J."/>
            <person name="Mattern D.J."/>
            <person name="Walther G."/>
            <person name="Guthke R."/>
            <person name="Brakhage A.A."/>
            <person name="Valiante V."/>
        </authorList>
    </citation>
    <scope>NUCLEOTIDE SEQUENCE [LARGE SCALE GENOMIC DNA]</scope>
    <source>
        <strain evidence="3">MG11</strain>
    </source>
</reference>
<feature type="region of interest" description="Disordered" evidence="1">
    <location>
        <begin position="31"/>
        <end position="82"/>
    </location>
</feature>
<dbReference type="PANTHER" id="PTHR15907">
    <property type="entry name" value="DUF614 FAMILY PROTEIN-RELATED"/>
    <property type="match status" value="1"/>
</dbReference>
<feature type="compositionally biased region" description="Polar residues" evidence="1">
    <location>
        <begin position="129"/>
        <end position="142"/>
    </location>
</feature>
<sequence>MHQQLYLDTQVVQNRNERYSFIETPLEMHAGSQLPGPSIPPLPVDSGLDVQPQHAINQPPVSPPLVPTHPYQHQHQQQQEERIQADRYISNEKEQHLQEQGIIPTYSQYPPPEHHPAFQAPFTTPPGPQQSVPIPQYAYTNPPSSPGPLPLKVREAPQRSDTLSIEPDTNPLQSPKNTYFPPPATPALNSSQAPPVGDLSAFHQPGQIMHPNQEVQGGTWTHGLCDCSNIGTCCVGIICPCILYGKTQHRLTMKSRKEDPTNMLGYDTCNGSCTAMALFCGCQWLLATIQHTRTRKTYGIEGDVCSDCVRATCCTCCTLIQDEKEFQQREERRGRAARERGTTLLSPYTAPGPMTYGLPPK</sequence>
<proteinExistence type="predicted"/>
<dbReference type="OrthoDB" id="1045822at2759"/>
<feature type="region of interest" description="Disordered" evidence="1">
    <location>
        <begin position="328"/>
        <end position="361"/>
    </location>
</feature>
<dbReference type="AlphaFoldDB" id="A0A0F7TTK6"/>
<keyword evidence="3" id="KW-1185">Reference proteome</keyword>
<evidence type="ECO:0008006" key="4">
    <source>
        <dbReference type="Google" id="ProtNLM"/>
    </source>
</evidence>
<feature type="compositionally biased region" description="Basic and acidic residues" evidence="1">
    <location>
        <begin position="328"/>
        <end position="341"/>
    </location>
</feature>
<dbReference type="Proteomes" id="UP000042958">
    <property type="component" value="Unassembled WGS sequence"/>
</dbReference>
<feature type="compositionally biased region" description="Low complexity" evidence="1">
    <location>
        <begin position="68"/>
        <end position="77"/>
    </location>
</feature>
<name>A0A0F7TTK6_PENBI</name>